<proteinExistence type="predicted"/>
<name>A0A1G7B5L5_9BACT</name>
<protein>
    <submittedName>
        <fullName evidence="2">Putative auto-transporter adhesin, head GIN domain</fullName>
    </submittedName>
</protein>
<dbReference type="InterPro" id="IPR021255">
    <property type="entry name" value="DUF2807"/>
</dbReference>
<sequence>MKQTFLKLSIALSIAAVFQSCVYVNKDEDIPPRGETTRTYDFRNFDELEVSDAIRVHVVAGSSFSVEATGERNDLDDLNIFVQDGKLTARYNNSWRKRQRMDIDITMPDLAGVDFSGAVDAEINDFVNLPSIEIELSGASQCDFEGTGTTLKFDINGASQLNTFGKMKFVDGEASGASQLNAFELETEESDLDVSGASNAKVWVTRLLDVKASGASNVRYRGNPKVEKEVTGGSSVRAD</sequence>
<dbReference type="AlphaFoldDB" id="A0A1G7B5L5"/>
<accession>A0A1G7B5L5</accession>
<evidence type="ECO:0000313" key="2">
    <source>
        <dbReference type="EMBL" id="SDE22321.1"/>
    </source>
</evidence>
<keyword evidence="3" id="KW-1185">Reference proteome</keyword>
<dbReference type="STRING" id="659014.SAMN04487996_10492"/>
<dbReference type="OrthoDB" id="980382at2"/>
<gene>
    <name evidence="2" type="ORF">SAMN04487996_10492</name>
</gene>
<dbReference type="RefSeq" id="WP_090147928.1">
    <property type="nucleotide sequence ID" value="NZ_FNAN01000004.1"/>
</dbReference>
<dbReference type="Pfam" id="PF10988">
    <property type="entry name" value="DUF2807"/>
    <property type="match status" value="1"/>
</dbReference>
<evidence type="ECO:0000313" key="3">
    <source>
        <dbReference type="Proteomes" id="UP000198748"/>
    </source>
</evidence>
<dbReference type="Gene3D" id="2.160.20.120">
    <property type="match status" value="1"/>
</dbReference>
<organism evidence="2 3">
    <name type="scientific">Dyadobacter soli</name>
    <dbReference type="NCBI Taxonomy" id="659014"/>
    <lineage>
        <taxon>Bacteria</taxon>
        <taxon>Pseudomonadati</taxon>
        <taxon>Bacteroidota</taxon>
        <taxon>Cytophagia</taxon>
        <taxon>Cytophagales</taxon>
        <taxon>Spirosomataceae</taxon>
        <taxon>Dyadobacter</taxon>
    </lineage>
</organism>
<evidence type="ECO:0000259" key="1">
    <source>
        <dbReference type="Pfam" id="PF10988"/>
    </source>
</evidence>
<dbReference type="EMBL" id="FNAN01000004">
    <property type="protein sequence ID" value="SDE22321.1"/>
    <property type="molecule type" value="Genomic_DNA"/>
</dbReference>
<dbReference type="Proteomes" id="UP000198748">
    <property type="component" value="Unassembled WGS sequence"/>
</dbReference>
<feature type="domain" description="Putative auto-transporter adhesin head GIN" evidence="1">
    <location>
        <begin position="44"/>
        <end position="224"/>
    </location>
</feature>
<dbReference type="PROSITE" id="PS51257">
    <property type="entry name" value="PROKAR_LIPOPROTEIN"/>
    <property type="match status" value="1"/>
</dbReference>
<reference evidence="3" key="1">
    <citation type="submission" date="2016-10" db="EMBL/GenBank/DDBJ databases">
        <authorList>
            <person name="Varghese N."/>
            <person name="Submissions S."/>
        </authorList>
    </citation>
    <scope>NUCLEOTIDE SEQUENCE [LARGE SCALE GENOMIC DNA]</scope>
    <source>
        <strain evidence="3">DSM 25329</strain>
    </source>
</reference>